<evidence type="ECO:0000313" key="2">
    <source>
        <dbReference type="EMBL" id="ETI70362.1"/>
    </source>
</evidence>
<reference evidence="2 3" key="1">
    <citation type="journal article" date="2014" name="Environ. Microbiol.">
        <title>The nitrate-ammonifying and nosZ-carrying bacterium Bacillus vireti is a potent source and sink for nitric and nitrous oxide under high nitrate conditions.</title>
        <authorList>
            <person name="Mania D."/>
            <person name="Heylen K."/>
            <person name="van Spanning R.J."/>
            <person name="Frostegard A."/>
        </authorList>
    </citation>
    <scope>NUCLEOTIDE SEQUENCE [LARGE SCALE GENOMIC DNA]</scope>
    <source>
        <strain evidence="2 3">LMG 21834</strain>
    </source>
</reference>
<sequence>MNAKPKSKNIRKTVKNIDISIFFTMCIIRILLYIPLVRNTLYYKNFAWKNNNILNFHGVCDKRFGLGKTQSTIDRHWNQIITILRQKTIQHFEYYSGEII</sequence>
<organism evidence="2 3">
    <name type="scientific">Neobacillus vireti LMG 21834</name>
    <dbReference type="NCBI Taxonomy" id="1131730"/>
    <lineage>
        <taxon>Bacteria</taxon>
        <taxon>Bacillati</taxon>
        <taxon>Bacillota</taxon>
        <taxon>Bacilli</taxon>
        <taxon>Bacillales</taxon>
        <taxon>Bacillaceae</taxon>
        <taxon>Neobacillus</taxon>
    </lineage>
</organism>
<keyword evidence="1" id="KW-1133">Transmembrane helix</keyword>
<evidence type="ECO:0000313" key="3">
    <source>
        <dbReference type="Proteomes" id="UP000018877"/>
    </source>
</evidence>
<proteinExistence type="predicted"/>
<evidence type="ECO:0000256" key="1">
    <source>
        <dbReference type="SAM" id="Phobius"/>
    </source>
</evidence>
<dbReference type="EMBL" id="ALAN01000019">
    <property type="protein sequence ID" value="ETI70362.1"/>
    <property type="molecule type" value="Genomic_DNA"/>
</dbReference>
<dbReference type="AlphaFoldDB" id="A0AB94ITJ1"/>
<protein>
    <recommendedName>
        <fullName evidence="4">Transposase</fullName>
    </recommendedName>
</protein>
<keyword evidence="1" id="KW-0472">Membrane</keyword>
<dbReference type="Proteomes" id="UP000018877">
    <property type="component" value="Unassembled WGS sequence"/>
</dbReference>
<keyword evidence="1" id="KW-0812">Transmembrane</keyword>
<gene>
    <name evidence="2" type="ORF">BAVI_02859</name>
</gene>
<name>A0AB94ITJ1_9BACI</name>
<evidence type="ECO:0008006" key="4">
    <source>
        <dbReference type="Google" id="ProtNLM"/>
    </source>
</evidence>
<comment type="caution">
    <text evidence="2">The sequence shown here is derived from an EMBL/GenBank/DDBJ whole genome shotgun (WGS) entry which is preliminary data.</text>
</comment>
<keyword evidence="3" id="KW-1185">Reference proteome</keyword>
<accession>A0AB94ITJ1</accession>
<feature type="transmembrane region" description="Helical" evidence="1">
    <location>
        <begin position="21"/>
        <end position="38"/>
    </location>
</feature>